<dbReference type="Proteomes" id="UP000051254">
    <property type="component" value="Unassembled WGS sequence"/>
</dbReference>
<dbReference type="SUPFAM" id="SSF51206">
    <property type="entry name" value="cAMP-binding domain-like"/>
    <property type="match status" value="1"/>
</dbReference>
<dbReference type="PROSITE" id="PS50887">
    <property type="entry name" value="GGDEF"/>
    <property type="match status" value="1"/>
</dbReference>
<dbReference type="PROSITE" id="PS50042">
    <property type="entry name" value="CNMP_BINDING_3"/>
    <property type="match status" value="1"/>
</dbReference>
<dbReference type="InterPro" id="IPR000595">
    <property type="entry name" value="cNMP-bd_dom"/>
</dbReference>
<reference evidence="6 7" key="1">
    <citation type="submission" date="2015-05" db="EMBL/GenBank/DDBJ databases">
        <title>Genome sequencing and analysis of members of genus Stenotrophomonas.</title>
        <authorList>
            <person name="Patil P.P."/>
            <person name="Midha S."/>
            <person name="Patil P.B."/>
        </authorList>
    </citation>
    <scope>NUCLEOTIDE SEQUENCE [LARGE SCALE GENOMIC DNA]</scope>
    <source>
        <strain evidence="6 7">DSM 17805</strain>
    </source>
</reference>
<evidence type="ECO:0000256" key="2">
    <source>
        <dbReference type="ARBA" id="ARBA00012528"/>
    </source>
</evidence>
<dbReference type="NCBIfam" id="TIGR00254">
    <property type="entry name" value="GGDEF"/>
    <property type="match status" value="1"/>
</dbReference>
<dbReference type="EC" id="2.7.7.65" evidence="2"/>
<evidence type="ECO:0000259" key="5">
    <source>
        <dbReference type="PROSITE" id="PS50887"/>
    </source>
</evidence>
<dbReference type="SMART" id="SM00100">
    <property type="entry name" value="cNMP"/>
    <property type="match status" value="1"/>
</dbReference>
<sequence length="348" mass="38264">MTGPSLLTLDPSASVADTAMADIVHAVLSPDEFALFDRHASRRVFGNGEVIFERGSAGRTMYVIVRGMVELDFGQEVLPKYLAGNEFFGELGLLIGSHLRSADARANGDVELLELDHAQFCGLIDSAPGLFAYFLRRTIMRITSHEASLIHQLRRRNNELEAALDNLYSATSRLSHTEELVRTDELTGVCNRRGLSLYLQAARNQGQCPPQGLLLIDCDRFKQINDIYGHLVGDRVLQSVANVLRSIALKDDLACRLGGDEFCLVVARTDRIGLQRRADFILSAMRGLVERSGQVPRACAVSIGAVLLNPADDWNHWYALADGALYRAKNKGGNGLQWHESEALSASD</sequence>
<proteinExistence type="predicted"/>
<dbReference type="AlphaFoldDB" id="A0A0R0BQB7"/>
<gene>
    <name evidence="6" type="ORF">ABB25_04970</name>
</gene>
<comment type="catalytic activity">
    <reaction evidence="3">
        <text>2 GTP = 3',3'-c-di-GMP + 2 diphosphate</text>
        <dbReference type="Rhea" id="RHEA:24898"/>
        <dbReference type="ChEBI" id="CHEBI:33019"/>
        <dbReference type="ChEBI" id="CHEBI:37565"/>
        <dbReference type="ChEBI" id="CHEBI:58805"/>
        <dbReference type="EC" id="2.7.7.65"/>
    </reaction>
</comment>
<dbReference type="PATRIC" id="fig|266128.3.peg.2652"/>
<feature type="domain" description="Cyclic nucleotide-binding" evidence="4">
    <location>
        <begin position="45"/>
        <end position="124"/>
    </location>
</feature>
<protein>
    <recommendedName>
        <fullName evidence="2">diguanylate cyclase</fullName>
        <ecNumber evidence="2">2.7.7.65</ecNumber>
    </recommendedName>
</protein>
<keyword evidence="7" id="KW-1185">Reference proteome</keyword>
<dbReference type="InterPro" id="IPR014710">
    <property type="entry name" value="RmlC-like_jellyroll"/>
</dbReference>
<dbReference type="EMBL" id="LDJH01000007">
    <property type="protein sequence ID" value="KRG59206.1"/>
    <property type="molecule type" value="Genomic_DNA"/>
</dbReference>
<dbReference type="Pfam" id="PF00990">
    <property type="entry name" value="GGDEF"/>
    <property type="match status" value="1"/>
</dbReference>
<name>A0A0R0BQB7_9GAMM</name>
<evidence type="ECO:0000256" key="3">
    <source>
        <dbReference type="ARBA" id="ARBA00034247"/>
    </source>
</evidence>
<dbReference type="CDD" id="cd01949">
    <property type="entry name" value="GGDEF"/>
    <property type="match status" value="1"/>
</dbReference>
<dbReference type="SMART" id="SM00267">
    <property type="entry name" value="GGDEF"/>
    <property type="match status" value="1"/>
</dbReference>
<dbReference type="GO" id="GO:1902201">
    <property type="term" value="P:negative regulation of bacterial-type flagellum-dependent cell motility"/>
    <property type="evidence" value="ECO:0007669"/>
    <property type="project" value="TreeGrafter"/>
</dbReference>
<evidence type="ECO:0000313" key="7">
    <source>
        <dbReference type="Proteomes" id="UP000051254"/>
    </source>
</evidence>
<comment type="subcellular location">
    <subcellularLocation>
        <location evidence="1">Cytoplasm</location>
    </subcellularLocation>
</comment>
<dbReference type="STRING" id="266128.ABB25_04970"/>
<dbReference type="Gene3D" id="3.30.70.270">
    <property type="match status" value="1"/>
</dbReference>
<accession>A0A0R0BQB7</accession>
<dbReference type="InterPro" id="IPR018490">
    <property type="entry name" value="cNMP-bd_dom_sf"/>
</dbReference>
<dbReference type="PROSITE" id="PS00889">
    <property type="entry name" value="CNMP_BINDING_2"/>
    <property type="match status" value="1"/>
</dbReference>
<dbReference type="PANTHER" id="PTHR45138:SF9">
    <property type="entry name" value="DIGUANYLATE CYCLASE DGCM-RELATED"/>
    <property type="match status" value="1"/>
</dbReference>
<evidence type="ECO:0000313" key="6">
    <source>
        <dbReference type="EMBL" id="KRG59206.1"/>
    </source>
</evidence>
<dbReference type="GO" id="GO:0043709">
    <property type="term" value="P:cell adhesion involved in single-species biofilm formation"/>
    <property type="evidence" value="ECO:0007669"/>
    <property type="project" value="TreeGrafter"/>
</dbReference>
<dbReference type="InterPro" id="IPR018488">
    <property type="entry name" value="cNMP-bd_CS"/>
</dbReference>
<dbReference type="Pfam" id="PF00027">
    <property type="entry name" value="cNMP_binding"/>
    <property type="match status" value="1"/>
</dbReference>
<organism evidence="6 7">
    <name type="scientific">Stenotrophomonas koreensis</name>
    <dbReference type="NCBI Taxonomy" id="266128"/>
    <lineage>
        <taxon>Bacteria</taxon>
        <taxon>Pseudomonadati</taxon>
        <taxon>Pseudomonadota</taxon>
        <taxon>Gammaproteobacteria</taxon>
        <taxon>Lysobacterales</taxon>
        <taxon>Lysobacteraceae</taxon>
        <taxon>Stenotrophomonas</taxon>
    </lineage>
</organism>
<dbReference type="InterPro" id="IPR043128">
    <property type="entry name" value="Rev_trsase/Diguanyl_cyclase"/>
</dbReference>
<dbReference type="InterPro" id="IPR000160">
    <property type="entry name" value="GGDEF_dom"/>
</dbReference>
<dbReference type="SUPFAM" id="SSF55073">
    <property type="entry name" value="Nucleotide cyclase"/>
    <property type="match status" value="1"/>
</dbReference>
<evidence type="ECO:0000256" key="1">
    <source>
        <dbReference type="ARBA" id="ARBA00004496"/>
    </source>
</evidence>
<comment type="caution">
    <text evidence="6">The sequence shown here is derived from an EMBL/GenBank/DDBJ whole genome shotgun (WGS) entry which is preliminary data.</text>
</comment>
<dbReference type="InterPro" id="IPR050469">
    <property type="entry name" value="Diguanylate_Cyclase"/>
</dbReference>
<dbReference type="PANTHER" id="PTHR45138">
    <property type="entry name" value="REGULATORY COMPONENTS OF SENSORY TRANSDUCTION SYSTEM"/>
    <property type="match status" value="1"/>
</dbReference>
<dbReference type="Gene3D" id="2.60.120.10">
    <property type="entry name" value="Jelly Rolls"/>
    <property type="match status" value="1"/>
</dbReference>
<dbReference type="CDD" id="cd00038">
    <property type="entry name" value="CAP_ED"/>
    <property type="match status" value="1"/>
</dbReference>
<feature type="domain" description="GGDEF" evidence="5">
    <location>
        <begin position="209"/>
        <end position="341"/>
    </location>
</feature>
<dbReference type="GO" id="GO:0052621">
    <property type="term" value="F:diguanylate cyclase activity"/>
    <property type="evidence" value="ECO:0007669"/>
    <property type="project" value="UniProtKB-EC"/>
</dbReference>
<evidence type="ECO:0000259" key="4">
    <source>
        <dbReference type="PROSITE" id="PS50042"/>
    </source>
</evidence>
<dbReference type="InterPro" id="IPR029787">
    <property type="entry name" value="Nucleotide_cyclase"/>
</dbReference>
<dbReference type="GO" id="GO:0005737">
    <property type="term" value="C:cytoplasm"/>
    <property type="evidence" value="ECO:0007669"/>
    <property type="project" value="UniProtKB-SubCell"/>
</dbReference>
<dbReference type="GO" id="GO:0005886">
    <property type="term" value="C:plasma membrane"/>
    <property type="evidence" value="ECO:0007669"/>
    <property type="project" value="TreeGrafter"/>
</dbReference>